<dbReference type="Pfam" id="PF10091">
    <property type="entry name" value="Glycoamylase"/>
    <property type="match status" value="1"/>
</dbReference>
<dbReference type="CDD" id="cd11753">
    <property type="entry name" value="GH94N_ChvB_NdvB_2_like"/>
    <property type="match status" value="1"/>
</dbReference>
<evidence type="ECO:0000313" key="8">
    <source>
        <dbReference type="EMBL" id="MFC7461055.1"/>
    </source>
</evidence>
<name>A0ABW2SCJ9_9BURK</name>
<keyword evidence="4" id="KW-0812">Transmembrane</keyword>
<dbReference type="InterPro" id="IPR019282">
    <property type="entry name" value="Glycoamylase-like_cons_dom"/>
</dbReference>
<feature type="transmembrane region" description="Helical" evidence="4">
    <location>
        <begin position="300"/>
        <end position="329"/>
    </location>
</feature>
<accession>A0ABW2SCJ9</accession>
<dbReference type="CDD" id="cd11756">
    <property type="entry name" value="GH94N_ChvB_NdvB_1_like"/>
    <property type="match status" value="1"/>
</dbReference>
<feature type="domain" description="Glycosyl hydrolase 94 supersandwich" evidence="5">
    <location>
        <begin position="864"/>
        <end position="1131"/>
    </location>
</feature>
<evidence type="ECO:0000313" key="9">
    <source>
        <dbReference type="Proteomes" id="UP001596457"/>
    </source>
</evidence>
<evidence type="ECO:0000259" key="5">
    <source>
        <dbReference type="Pfam" id="PF06165"/>
    </source>
</evidence>
<organism evidence="8 9">
    <name type="scientific">Hydrogenophaga defluvii</name>
    <dbReference type="NCBI Taxonomy" id="249410"/>
    <lineage>
        <taxon>Bacteria</taxon>
        <taxon>Pseudomonadati</taxon>
        <taxon>Pseudomonadota</taxon>
        <taxon>Betaproteobacteria</taxon>
        <taxon>Burkholderiales</taxon>
        <taxon>Comamonadaceae</taxon>
        <taxon>Hydrogenophaga</taxon>
    </lineage>
</organism>
<dbReference type="PANTHER" id="PTHR37469">
    <property type="entry name" value="CELLOBIONIC ACID PHOSPHORYLASE-RELATED"/>
    <property type="match status" value="1"/>
</dbReference>
<comment type="caution">
    <text evidence="8">The sequence shown here is derived from an EMBL/GenBank/DDBJ whole genome shotgun (WGS) entry which is preliminary data.</text>
</comment>
<dbReference type="Proteomes" id="UP001596457">
    <property type="component" value="Unassembled WGS sequence"/>
</dbReference>
<reference evidence="9" key="1">
    <citation type="journal article" date="2019" name="Int. J. Syst. Evol. Microbiol.">
        <title>The Global Catalogue of Microorganisms (GCM) 10K type strain sequencing project: providing services to taxonomists for standard genome sequencing and annotation.</title>
        <authorList>
            <consortium name="The Broad Institute Genomics Platform"/>
            <consortium name="The Broad Institute Genome Sequencing Center for Infectious Disease"/>
            <person name="Wu L."/>
            <person name="Ma J."/>
        </authorList>
    </citation>
    <scope>NUCLEOTIDE SEQUENCE [LARGE SCALE GENOMIC DNA]</scope>
    <source>
        <strain evidence="9">CCUG 53903</strain>
    </source>
</reference>
<dbReference type="SUPFAM" id="SSF48208">
    <property type="entry name" value="Six-hairpin glycosidases"/>
    <property type="match status" value="1"/>
</dbReference>
<feature type="region of interest" description="Disordered" evidence="3">
    <location>
        <begin position="486"/>
        <end position="516"/>
    </location>
</feature>
<evidence type="ECO:0000256" key="1">
    <source>
        <dbReference type="ARBA" id="ARBA00022676"/>
    </source>
</evidence>
<evidence type="ECO:0000259" key="6">
    <source>
        <dbReference type="Pfam" id="PF10091"/>
    </source>
</evidence>
<keyword evidence="2" id="KW-0808">Transferase</keyword>
<dbReference type="InterPro" id="IPR037018">
    <property type="entry name" value="GH65_N"/>
</dbReference>
<gene>
    <name evidence="8" type="ORF">ACFQU0_11545</name>
</gene>
<dbReference type="InterPro" id="IPR033432">
    <property type="entry name" value="GH94_catalytic"/>
</dbReference>
<dbReference type="InterPro" id="IPR010383">
    <property type="entry name" value="Glyco_hydrolase_94_b-supersand"/>
</dbReference>
<dbReference type="Gene3D" id="1.50.10.10">
    <property type="match status" value="1"/>
</dbReference>
<dbReference type="InterPro" id="IPR011013">
    <property type="entry name" value="Gal_mutarotase_sf_dom"/>
</dbReference>
<dbReference type="InterPro" id="IPR037820">
    <property type="entry name" value="GH94N_NdvB"/>
</dbReference>
<keyword evidence="9" id="KW-1185">Reference proteome</keyword>
<proteinExistence type="predicted"/>
<feature type="transmembrane region" description="Helical" evidence="4">
    <location>
        <begin position="167"/>
        <end position="184"/>
    </location>
</feature>
<dbReference type="Gene3D" id="2.70.98.40">
    <property type="entry name" value="Glycoside hydrolase, family 65, N-terminal domain"/>
    <property type="match status" value="2"/>
</dbReference>
<keyword evidence="4" id="KW-0472">Membrane</keyword>
<feature type="domain" description="Glycosyl hydrolase 94 catalytic" evidence="7">
    <location>
        <begin position="1655"/>
        <end position="2090"/>
    </location>
</feature>
<dbReference type="Pfam" id="PF17167">
    <property type="entry name" value="Glyco_hydro_94"/>
    <property type="match status" value="1"/>
</dbReference>
<evidence type="ECO:0000256" key="3">
    <source>
        <dbReference type="SAM" id="MobiDB-lite"/>
    </source>
</evidence>
<feature type="compositionally biased region" description="Basic residues" evidence="3">
    <location>
        <begin position="495"/>
        <end position="505"/>
    </location>
</feature>
<evidence type="ECO:0000259" key="7">
    <source>
        <dbReference type="Pfam" id="PF17167"/>
    </source>
</evidence>
<dbReference type="EMBL" id="JBHTBZ010000029">
    <property type="protein sequence ID" value="MFC7461055.1"/>
    <property type="molecule type" value="Genomic_DNA"/>
</dbReference>
<evidence type="ECO:0000256" key="4">
    <source>
        <dbReference type="SAM" id="Phobius"/>
    </source>
</evidence>
<dbReference type="InterPro" id="IPR052047">
    <property type="entry name" value="GH94_Enzymes"/>
</dbReference>
<dbReference type="GO" id="GO:0016787">
    <property type="term" value="F:hydrolase activity"/>
    <property type="evidence" value="ECO:0007669"/>
    <property type="project" value="UniProtKB-KW"/>
</dbReference>
<feature type="domain" description="Glycosyl hydrolase 94 supersandwich" evidence="5">
    <location>
        <begin position="1370"/>
        <end position="1639"/>
    </location>
</feature>
<dbReference type="SMART" id="SM01068">
    <property type="entry name" value="CBM_X"/>
    <property type="match status" value="2"/>
</dbReference>
<dbReference type="Gene3D" id="1.50.10.140">
    <property type="match status" value="1"/>
</dbReference>
<protein>
    <submittedName>
        <fullName evidence="8">GH36-type glycosyl hydrolase domain-containing protein</fullName>
    </submittedName>
</protein>
<keyword evidence="8" id="KW-0378">Hydrolase</keyword>
<dbReference type="InterPro" id="IPR008928">
    <property type="entry name" value="6-hairpin_glycosidase_sf"/>
</dbReference>
<sequence>MIVFGRLTATQPGRRVVSGYGILQPRVVAPLPTQGTPTAWQWLFASLPGLDPYSAMSSDVYQDVFDEGSFTGKGLLHVATLQAVLGGRLPTDQVLSHDLLEGALVRCAVVSDVTLIEADPTHADAAASRLHRWTRGDWQLLPFVLDAQRWPLGAINRWKLWDNLRRSLVAPACLALLVLALAGHGMLLGAALALTLVAYAGGPLIGALAGALPAHRGLVNARFVQASALDVLRAVAGGLWHLALLPQHALQALDAVLRTLHRLRVSRQQLLAWTTADAAQAALSPHLGATLWRHRVGPGLALLLAGGLWASGTAAGAPALALLALWAAAPLLVWLTNTPWKWLERQPTPTATDAAFLHGVARDTWRLFERCVDANNHFLPPDNLQITPLEAVAHRTSPTNIGLYLLSVASARQFGWIGTQELLQRLETTLATLLQMERHRGHFLNWYDTQTLLPLLPRYVSTVDSGNFSAHLLAVAQACRALAMHPHDPKAAQQARRRSLQRQHTQRQLLRGRQAAGHTTVEAEQMRWLRCDHVALRRSARRDQQAAGPSGDAQASTRLRGLAKALEQLAWASDFRCLYHPQRQLLHIGYRVDDQQLDTAFYDLLASESHLTSLLAIAKGELPVRHWAALGRPFFASGRHAVLRSWSGSMFEYLMPTLVMAAPRGSALAAANRSALREQIAFARQHGQPWGVSESAYAGRDQTLAYQYAPQGVPRLALRRTPPAELVVAPYATALAAMVDTRLACDNLRALATLAARGRYGFIEALDFSPARQTHGGHPTAVNTYMAHHQGMTIVALANVLLGGVAQRWGAAHPRLEAMGPLLHERAPRELPDAPPLPRLPLKALLRRAPDPVRRLVPGAQALEPTQLLSNGHYSVTLRPNGAGWSRLGQTGITRWRDDALRDAHGSFLYLRRGRRGVPVSLTSHPAPDPQASYTCHLGLDRVVFDALWSGLRAHTTVWVSPEDNIELRKVVLTNTGPHVLELELISALDITLASHEADEAHPAFSNLFVTAEWQPAQQALRFARTPRLPTERPLCAAHFVTDVQGEVLGLLVQTDRQHWLGHHHPPSHPLGKLEPAPTEAGPLVTGLDPVAALAVRLRLAPGAQACVCFGTAASVEAATLSAIIDKYRQPSHVERSSTLSATLAGLQVGGQHIHPEYQPAQQALTTALVLTLPQVDGLPAQRATTAPPPAIDRRHLWPLGLSGDRPVLLLHSGPAQGLPLLRLMALLLRDWSRAGVACDLVVLSRENHSYHMPLQQACQQLSEQHQTDLAQHAGPPVTGLHLLHHDSLSVGQLDTLTALARVQLHADGRPLMHQVKAWCERHETPAHPMAVLWRGSTSVPVPVHLHAERATLAEGHFDPDTGAFAFDIGRGQRTARPWSNVLANPDFGCLVTDSGGGNTWAGNSRLNQLTPWANDPVADTPSEWWLLQDRRSREAWSLTPSAWGDDNTPSRLEHAQGRTTISHRRGPVSSTLSWCVDPDSAVKQMRVRLHNHGSHKAHLRLVGLVEWQQGERRRDRATLHTSACLHPAPAGGMWALLSTQTDNAGGGGGGTAFFCEGHGGQERSSEGLDWTTDRAAFFNSDGQLVLPHRLGQRAGSGLDPCAAIARLLTLRPGASAELVFLIGHAASPTAARALARQATARPAAEREQASLARWDALLGATQVHTPDPLFDVLVNRWLLYQTVSSRLWAKAAFYQAGGATGYRDQLQDAMALVWAAPGLLRAQIVLCASRQFEAGDVQHWWHAPGGAGVRTHFSDDLLWLPFACAHYLRRTGDTAVLDERVPFLDGSAIPDGAEDVYETPRASAEQASVYEHAARTIDHSLRVGTHGLPLMGGGDWNDGMNRVGHGGRGESVWLAWFLCATVADWAPLARQRGDTARAARWEAARAGWQHALQGAAWDGQWYQRAFFDDGSPLGSHTQPEARIDLIAQAWAVLADADTSALGRHRQQQAMAAADTQLADPAHGLLQLLTPPMAHADPSAGYIQAYPPGVRENGGQYTHAAVWALMAHAELARRAPRNAAAQDLPWRDFTWLSPVHRAAHPVWGSSYGLEPYAVAADVYSQPPYAGRGGWSWYTGAAGWLHRAAIESILGLRCEADVLHLAPCLPAHWPQAELTLRRAERHMRFVLVRGSPEQALAACADPQARVLAVGEALRWTDLPAVCCFAVPLPESPTP</sequence>
<keyword evidence="4" id="KW-1133">Transmembrane helix</keyword>
<dbReference type="InterPro" id="IPR012341">
    <property type="entry name" value="6hp_glycosidase-like_sf"/>
</dbReference>
<feature type="domain" description="Glycoamylase-like" evidence="6">
    <location>
        <begin position="601"/>
        <end position="805"/>
    </location>
</feature>
<dbReference type="SUPFAM" id="SSF74650">
    <property type="entry name" value="Galactose mutarotase-like"/>
    <property type="match status" value="2"/>
</dbReference>
<keyword evidence="1" id="KW-0328">Glycosyltransferase</keyword>
<feature type="transmembrane region" description="Helical" evidence="4">
    <location>
        <begin position="190"/>
        <end position="212"/>
    </location>
</feature>
<dbReference type="InterPro" id="IPR037824">
    <property type="entry name" value="GH94N_2_NdvB"/>
</dbReference>
<dbReference type="PANTHER" id="PTHR37469:SF2">
    <property type="entry name" value="CELLOBIONIC ACID PHOSPHORYLASE"/>
    <property type="match status" value="1"/>
</dbReference>
<dbReference type="Pfam" id="PF06165">
    <property type="entry name" value="GH94_b-supersand"/>
    <property type="match status" value="2"/>
</dbReference>
<dbReference type="Gene3D" id="2.60.420.10">
    <property type="entry name" value="Maltose phosphorylase, domain 3"/>
    <property type="match status" value="1"/>
</dbReference>
<dbReference type="RefSeq" id="WP_382200929.1">
    <property type="nucleotide sequence ID" value="NZ_JBHTBZ010000029.1"/>
</dbReference>
<evidence type="ECO:0000256" key="2">
    <source>
        <dbReference type="ARBA" id="ARBA00022679"/>
    </source>
</evidence>